<dbReference type="AlphaFoldDB" id="A0AAW0PQN3"/>
<gene>
    <name evidence="1" type="ORF">WMY93_005392</name>
</gene>
<reference evidence="2" key="1">
    <citation type="submission" date="2024-04" db="EMBL/GenBank/DDBJ databases">
        <title>Salinicola lusitanus LLJ914,a marine bacterium isolated from the Okinawa Trough.</title>
        <authorList>
            <person name="Li J."/>
        </authorList>
    </citation>
    <scope>NUCLEOTIDE SEQUENCE [LARGE SCALE GENOMIC DNA]</scope>
</reference>
<proteinExistence type="predicted"/>
<dbReference type="EMBL" id="JBBPFD010000004">
    <property type="protein sequence ID" value="KAK7928997.1"/>
    <property type="molecule type" value="Genomic_DNA"/>
</dbReference>
<dbReference type="Proteomes" id="UP001460270">
    <property type="component" value="Unassembled WGS sequence"/>
</dbReference>
<keyword evidence="2" id="KW-1185">Reference proteome</keyword>
<protein>
    <submittedName>
        <fullName evidence="1">Uncharacterized protein</fullName>
    </submittedName>
</protein>
<evidence type="ECO:0000313" key="1">
    <source>
        <dbReference type="EMBL" id="KAK7928997.1"/>
    </source>
</evidence>
<evidence type="ECO:0000313" key="2">
    <source>
        <dbReference type="Proteomes" id="UP001460270"/>
    </source>
</evidence>
<comment type="caution">
    <text evidence="1">The sequence shown here is derived from an EMBL/GenBank/DDBJ whole genome shotgun (WGS) entry which is preliminary data.</text>
</comment>
<sequence length="274" mass="31499">MPALLIWQLQSKTCSDAKNLPEYVHRFQEKPEIFKYAGQNCELQRIHLDVVPGDDGYAVVVWQNIPTNLINVGAAVVLFTNQLDQDAGTYTHVRRSAGSFKTSVPLSEWLHARLHRFGPKVMDEICRGKEFLNSESVPITSYAFAQLQLFAKNGYSCFRLHIDNCNEWRSYFDSSWVALYTSAEENTKDYLWQWVTKFEQNPYFKGSEYKQGPFSAMFEYCTGTAAVPGLQARFMIKDYEKKPSLVHHSPVVSESLSPLSYQKQVLFLQIQTVH</sequence>
<organism evidence="1 2">
    <name type="scientific">Mugilogobius chulae</name>
    <name type="common">yellowstripe goby</name>
    <dbReference type="NCBI Taxonomy" id="88201"/>
    <lineage>
        <taxon>Eukaryota</taxon>
        <taxon>Metazoa</taxon>
        <taxon>Chordata</taxon>
        <taxon>Craniata</taxon>
        <taxon>Vertebrata</taxon>
        <taxon>Euteleostomi</taxon>
        <taxon>Actinopterygii</taxon>
        <taxon>Neopterygii</taxon>
        <taxon>Teleostei</taxon>
        <taxon>Neoteleostei</taxon>
        <taxon>Acanthomorphata</taxon>
        <taxon>Gobiaria</taxon>
        <taxon>Gobiiformes</taxon>
        <taxon>Gobioidei</taxon>
        <taxon>Gobiidae</taxon>
        <taxon>Gobionellinae</taxon>
        <taxon>Mugilogobius</taxon>
    </lineage>
</organism>
<name>A0AAW0PQN3_9GOBI</name>
<accession>A0AAW0PQN3</accession>